<dbReference type="SMART" id="SM00656">
    <property type="entry name" value="Amb_all"/>
    <property type="match status" value="1"/>
</dbReference>
<dbReference type="PANTHER" id="PTHR31683">
    <property type="entry name" value="PECTATE LYASE 18-RELATED"/>
    <property type="match status" value="1"/>
</dbReference>
<dbReference type="EMBL" id="MU154622">
    <property type="protein sequence ID" value="KAF9491320.1"/>
    <property type="molecule type" value="Genomic_DNA"/>
</dbReference>
<evidence type="ECO:0000313" key="7">
    <source>
        <dbReference type="Proteomes" id="UP000807025"/>
    </source>
</evidence>
<dbReference type="Proteomes" id="UP000807025">
    <property type="component" value="Unassembled WGS sequence"/>
</dbReference>
<comment type="similarity">
    <text evidence="1 3">Belongs to the polysaccharide lyase 1 family.</text>
</comment>
<dbReference type="Gene3D" id="2.160.20.10">
    <property type="entry name" value="Single-stranded right-handed beta-helix, Pectin lyase-like"/>
    <property type="match status" value="1"/>
</dbReference>
<dbReference type="InterPro" id="IPR012334">
    <property type="entry name" value="Pectin_lyas_fold"/>
</dbReference>
<comment type="caution">
    <text evidence="6">The sequence shown here is derived from an EMBL/GenBank/DDBJ whole genome shotgun (WGS) entry which is preliminary data.</text>
</comment>
<dbReference type="GO" id="GO:0000272">
    <property type="term" value="P:polysaccharide catabolic process"/>
    <property type="evidence" value="ECO:0007669"/>
    <property type="project" value="UniProtKB-KW"/>
</dbReference>
<dbReference type="InterPro" id="IPR002022">
    <property type="entry name" value="Pec_lyase"/>
</dbReference>
<evidence type="ECO:0000256" key="3">
    <source>
        <dbReference type="RuleBase" id="RU361173"/>
    </source>
</evidence>
<keyword evidence="7" id="KW-1185">Reference proteome</keyword>
<dbReference type="SUPFAM" id="SSF51126">
    <property type="entry name" value="Pectin lyase-like"/>
    <property type="match status" value="1"/>
</dbReference>
<organism evidence="6 7">
    <name type="scientific">Pleurotus eryngii</name>
    <name type="common">Boletus of the steppes</name>
    <dbReference type="NCBI Taxonomy" id="5323"/>
    <lineage>
        <taxon>Eukaryota</taxon>
        <taxon>Fungi</taxon>
        <taxon>Dikarya</taxon>
        <taxon>Basidiomycota</taxon>
        <taxon>Agaricomycotina</taxon>
        <taxon>Agaricomycetes</taxon>
        <taxon>Agaricomycetidae</taxon>
        <taxon>Agaricales</taxon>
        <taxon>Pleurotineae</taxon>
        <taxon>Pleurotaceae</taxon>
        <taxon>Pleurotus</taxon>
    </lineage>
</organism>
<dbReference type="Pfam" id="PF00544">
    <property type="entry name" value="Pectate_lyase_4"/>
    <property type="match status" value="1"/>
</dbReference>
<name>A0A9P6DDF6_PLEER</name>
<keyword evidence="4" id="KW-0732">Signal</keyword>
<sequence>MKWIVSVIALIAVQFVSASPALVKRASFNDVATVGYASLNGGTTGESGGPTTTVTTLDALTAAVAGDDPKIVIVSGTISGDAIVEVGGNTSLLGNILNGIGLRVVDVSNVIIRNIKIAKVLAPGDYVAVQASSQVRLDHLDLSSDRDRDKDFYDGLLDITRGPTGVTITNSILHDQWKGSLVGHSDNNGAEDVAITITYANNYFSNLYPRTPSFRFGTGHLFNNVFDNNNDGINTRDVHQLDSSFMSTFLRLGTNKPLYATTEGFAVAVGNDLGGAENTAPVGTFTSAPYPYTLVPTDGVRSAVVGTAGATISF</sequence>
<keyword evidence="3" id="KW-0624">Polysaccharide degradation</keyword>
<dbReference type="InterPro" id="IPR045032">
    <property type="entry name" value="PEL"/>
</dbReference>
<keyword evidence="3" id="KW-0964">Secreted</keyword>
<dbReference type="OrthoDB" id="1637350at2759"/>
<evidence type="ECO:0000313" key="6">
    <source>
        <dbReference type="EMBL" id="KAF9491320.1"/>
    </source>
</evidence>
<feature type="domain" description="Pectate lyase" evidence="5">
    <location>
        <begin position="47"/>
        <end position="251"/>
    </location>
</feature>
<evidence type="ECO:0000256" key="1">
    <source>
        <dbReference type="ARBA" id="ARBA00010980"/>
    </source>
</evidence>
<comment type="subcellular location">
    <subcellularLocation>
        <location evidence="3">Secreted</location>
    </subcellularLocation>
</comment>
<protein>
    <submittedName>
        <fullName evidence="6">Pectate lyase</fullName>
    </submittedName>
</protein>
<proteinExistence type="inferred from homology"/>
<keyword evidence="2 3" id="KW-0456">Lyase</keyword>
<keyword evidence="3" id="KW-0119">Carbohydrate metabolism</keyword>
<reference evidence="6" key="1">
    <citation type="submission" date="2020-11" db="EMBL/GenBank/DDBJ databases">
        <authorList>
            <consortium name="DOE Joint Genome Institute"/>
            <person name="Ahrendt S."/>
            <person name="Riley R."/>
            <person name="Andreopoulos W."/>
            <person name="Labutti K."/>
            <person name="Pangilinan J."/>
            <person name="Ruiz-Duenas F.J."/>
            <person name="Barrasa J.M."/>
            <person name="Sanchez-Garcia M."/>
            <person name="Camarero S."/>
            <person name="Miyauchi S."/>
            <person name="Serrano A."/>
            <person name="Linde D."/>
            <person name="Babiker R."/>
            <person name="Drula E."/>
            <person name="Ayuso-Fernandez I."/>
            <person name="Pacheco R."/>
            <person name="Padilla G."/>
            <person name="Ferreira P."/>
            <person name="Barriuso J."/>
            <person name="Kellner H."/>
            <person name="Castanera R."/>
            <person name="Alfaro M."/>
            <person name="Ramirez L."/>
            <person name="Pisabarro A.G."/>
            <person name="Kuo A."/>
            <person name="Tritt A."/>
            <person name="Lipzen A."/>
            <person name="He G."/>
            <person name="Yan M."/>
            <person name="Ng V."/>
            <person name="Cullen D."/>
            <person name="Martin F."/>
            <person name="Rosso M.-N."/>
            <person name="Henrissat B."/>
            <person name="Hibbett D."/>
            <person name="Martinez A.T."/>
            <person name="Grigoriev I.V."/>
        </authorList>
    </citation>
    <scope>NUCLEOTIDE SEQUENCE</scope>
    <source>
        <strain evidence="6">ATCC 90797</strain>
    </source>
</reference>
<feature type="signal peptide" evidence="4">
    <location>
        <begin position="1"/>
        <end position="18"/>
    </location>
</feature>
<evidence type="ECO:0000259" key="5">
    <source>
        <dbReference type="SMART" id="SM00656"/>
    </source>
</evidence>
<dbReference type="PANTHER" id="PTHR31683:SF18">
    <property type="entry name" value="PECTATE LYASE 21-RELATED"/>
    <property type="match status" value="1"/>
</dbReference>
<dbReference type="InterPro" id="IPR011050">
    <property type="entry name" value="Pectin_lyase_fold/virulence"/>
</dbReference>
<dbReference type="GO" id="GO:0005576">
    <property type="term" value="C:extracellular region"/>
    <property type="evidence" value="ECO:0007669"/>
    <property type="project" value="UniProtKB-SubCell"/>
</dbReference>
<evidence type="ECO:0000256" key="2">
    <source>
        <dbReference type="ARBA" id="ARBA00023239"/>
    </source>
</evidence>
<feature type="chain" id="PRO_5040512441" evidence="4">
    <location>
        <begin position="19"/>
        <end position="314"/>
    </location>
</feature>
<gene>
    <name evidence="6" type="ORF">BDN71DRAFT_1510492</name>
</gene>
<dbReference type="AlphaFoldDB" id="A0A9P6DDF6"/>
<dbReference type="GO" id="GO:0030570">
    <property type="term" value="F:pectate lyase activity"/>
    <property type="evidence" value="ECO:0007669"/>
    <property type="project" value="InterPro"/>
</dbReference>
<evidence type="ECO:0000256" key="4">
    <source>
        <dbReference type="SAM" id="SignalP"/>
    </source>
</evidence>
<accession>A0A9P6DDF6</accession>